<feature type="transmembrane region" description="Helical" evidence="1">
    <location>
        <begin position="274"/>
        <end position="294"/>
    </location>
</feature>
<dbReference type="Proteomes" id="UP000247781">
    <property type="component" value="Unassembled WGS sequence"/>
</dbReference>
<dbReference type="InterPro" id="IPR002656">
    <property type="entry name" value="Acyl_transf_3_dom"/>
</dbReference>
<dbReference type="PANTHER" id="PTHR23028:SF53">
    <property type="entry name" value="ACYL_TRANSF_3 DOMAIN-CONTAINING PROTEIN"/>
    <property type="match status" value="1"/>
</dbReference>
<dbReference type="GO" id="GO:0016747">
    <property type="term" value="F:acyltransferase activity, transferring groups other than amino-acyl groups"/>
    <property type="evidence" value="ECO:0007669"/>
    <property type="project" value="InterPro"/>
</dbReference>
<dbReference type="GO" id="GO:0009103">
    <property type="term" value="P:lipopolysaccharide biosynthetic process"/>
    <property type="evidence" value="ECO:0007669"/>
    <property type="project" value="TreeGrafter"/>
</dbReference>
<reference evidence="4" key="1">
    <citation type="submission" date="2018-05" db="EMBL/GenBank/DDBJ databases">
        <authorList>
            <person name="Deangelis K."/>
            <person name="Huntemann M."/>
            <person name="Clum A."/>
            <person name="Pillay M."/>
            <person name="Palaniappan K."/>
            <person name="Varghese N."/>
            <person name="Mikhailova N."/>
            <person name="Stamatis D."/>
            <person name="Reddy T."/>
            <person name="Daum C."/>
            <person name="Shapiro N."/>
            <person name="Ivanova N."/>
            <person name="Kyrpides N."/>
            <person name="Woyke T."/>
        </authorList>
    </citation>
    <scope>NUCLEOTIDE SEQUENCE [LARGE SCALE GENOMIC DNA]</scope>
    <source>
        <strain evidence="4">GAS496</strain>
    </source>
</reference>
<proteinExistence type="predicted"/>
<keyword evidence="4" id="KW-1185">Reference proteome</keyword>
<reference evidence="3 4" key="2">
    <citation type="submission" date="2018-06" db="EMBL/GenBank/DDBJ databases">
        <title>Sequencing of bacterial isolates from soil warming experiment in Harvard Forest, Massachusetts, USA.</title>
        <authorList>
            <person name="Deangelis K.PhD."/>
        </authorList>
    </citation>
    <scope>NUCLEOTIDE SEQUENCE [LARGE SCALE GENOMIC DNA]</scope>
    <source>
        <strain evidence="3 4">GAS496</strain>
    </source>
</reference>
<evidence type="ECO:0000313" key="3">
    <source>
        <dbReference type="EMBL" id="PXX00279.1"/>
    </source>
</evidence>
<feature type="transmembrane region" description="Helical" evidence="1">
    <location>
        <begin position="346"/>
        <end position="365"/>
    </location>
</feature>
<dbReference type="EMBL" id="QJJU01000036">
    <property type="protein sequence ID" value="PXX00279.1"/>
    <property type="molecule type" value="Genomic_DNA"/>
</dbReference>
<evidence type="ECO:0000256" key="1">
    <source>
        <dbReference type="SAM" id="Phobius"/>
    </source>
</evidence>
<dbReference type="InterPro" id="IPR050879">
    <property type="entry name" value="Acyltransferase_3"/>
</dbReference>
<feature type="domain" description="Acyltransferase 3" evidence="2">
    <location>
        <begin position="27"/>
        <end position="358"/>
    </location>
</feature>
<feature type="transmembrane region" description="Helical" evidence="1">
    <location>
        <begin position="315"/>
        <end position="334"/>
    </location>
</feature>
<dbReference type="AlphaFoldDB" id="A0A318HI78"/>
<keyword evidence="1" id="KW-0472">Membrane</keyword>
<dbReference type="PANTHER" id="PTHR23028">
    <property type="entry name" value="ACETYLTRANSFERASE"/>
    <property type="match status" value="1"/>
</dbReference>
<dbReference type="GO" id="GO:0016020">
    <property type="term" value="C:membrane"/>
    <property type="evidence" value="ECO:0007669"/>
    <property type="project" value="TreeGrafter"/>
</dbReference>
<gene>
    <name evidence="3" type="ORF">C8E89_13626</name>
</gene>
<dbReference type="OrthoDB" id="5242306at2"/>
<accession>A0A318HI78</accession>
<dbReference type="Pfam" id="PF01757">
    <property type="entry name" value="Acyl_transf_3"/>
    <property type="match status" value="1"/>
</dbReference>
<feature type="transmembrane region" description="Helical" evidence="1">
    <location>
        <begin position="102"/>
        <end position="120"/>
    </location>
</feature>
<keyword evidence="1" id="KW-0812">Transmembrane</keyword>
<evidence type="ECO:0000313" key="4">
    <source>
        <dbReference type="Proteomes" id="UP000247781"/>
    </source>
</evidence>
<comment type="caution">
    <text evidence="3">The sequence shown here is derived from an EMBL/GenBank/DDBJ whole genome shotgun (WGS) entry which is preliminary data.</text>
</comment>
<organism evidence="3 4">
    <name type="scientific">Mycolicibacterium moriokaense</name>
    <dbReference type="NCBI Taxonomy" id="39691"/>
    <lineage>
        <taxon>Bacteria</taxon>
        <taxon>Bacillati</taxon>
        <taxon>Actinomycetota</taxon>
        <taxon>Actinomycetes</taxon>
        <taxon>Mycobacteriales</taxon>
        <taxon>Mycobacteriaceae</taxon>
        <taxon>Mycolicibacterium</taxon>
    </lineage>
</organism>
<feature type="transmembrane region" description="Helical" evidence="1">
    <location>
        <begin position="243"/>
        <end position="262"/>
    </location>
</feature>
<sequence>MPIAAHGTLVVVTETTHVGGTRGFLPAVEGMRACAAVGVVVTHVAFQTGHTGGITGRLFGRFDLAVAVFFALSGFLLWRGHAAAARGLRSVPPTGHYLRSRIVRIMPGYLVAVVVILTLLPDAKADLTVWLANLSLTQIYVPLTLTAGLTQMWSLSVEVAFYLAVPLLALLARRLPVRARLPVIVAVAAASFGWALIPFSAPYGINPMNWPPAFFSWFAAGMLLAELTVTEIGWLHRLARRRVPMAAIAMAAFLVAASPLAGPEGLTPGTVSQFIVKTMMGAVVATALIAPLVLDRPDTRHRVLGNTTMVTLGRWSYGLFVWHLAALAMVFPIIGEFPFNGHMPVVLVLTVLFGFAIAAVSYALVESPCRVALRRWERRNDPAPLDSSVTDVPEPAVAR</sequence>
<name>A0A318HI78_9MYCO</name>
<feature type="transmembrane region" description="Helical" evidence="1">
    <location>
        <begin position="213"/>
        <end position="236"/>
    </location>
</feature>
<feature type="transmembrane region" description="Helical" evidence="1">
    <location>
        <begin position="151"/>
        <end position="171"/>
    </location>
</feature>
<evidence type="ECO:0000259" key="2">
    <source>
        <dbReference type="Pfam" id="PF01757"/>
    </source>
</evidence>
<feature type="transmembrane region" description="Helical" evidence="1">
    <location>
        <begin position="64"/>
        <end position="82"/>
    </location>
</feature>
<keyword evidence="1" id="KW-1133">Transmembrane helix</keyword>
<feature type="transmembrane region" description="Helical" evidence="1">
    <location>
        <begin position="183"/>
        <end position="201"/>
    </location>
</feature>
<protein>
    <recommendedName>
        <fullName evidence="2">Acyltransferase 3 domain-containing protein</fullName>
    </recommendedName>
</protein>